<dbReference type="Proteomes" id="UP000289857">
    <property type="component" value="Unassembled WGS sequence"/>
</dbReference>
<dbReference type="InterPro" id="IPR021994">
    <property type="entry name" value="DUF3592"/>
</dbReference>
<dbReference type="RefSeq" id="WP_129462490.1">
    <property type="nucleotide sequence ID" value="NZ_SBKN01000012.1"/>
</dbReference>
<evidence type="ECO:0000313" key="3">
    <source>
        <dbReference type="EMBL" id="RXR18880.1"/>
    </source>
</evidence>
<dbReference type="OrthoDB" id="1344192at2"/>
<evidence type="ECO:0000256" key="1">
    <source>
        <dbReference type="SAM" id="Phobius"/>
    </source>
</evidence>
<comment type="caution">
    <text evidence="3">The sequence shown here is derived from an EMBL/GenBank/DDBJ whole genome shotgun (WGS) entry which is preliminary data.</text>
</comment>
<evidence type="ECO:0000259" key="2">
    <source>
        <dbReference type="Pfam" id="PF12158"/>
    </source>
</evidence>
<keyword evidence="1" id="KW-0812">Transmembrane</keyword>
<evidence type="ECO:0000313" key="4">
    <source>
        <dbReference type="Proteomes" id="UP000289857"/>
    </source>
</evidence>
<feature type="transmembrane region" description="Helical" evidence="1">
    <location>
        <begin position="6"/>
        <end position="30"/>
    </location>
</feature>
<proteinExistence type="predicted"/>
<dbReference type="EMBL" id="SBKN01000012">
    <property type="protein sequence ID" value="RXR18880.1"/>
    <property type="molecule type" value="Genomic_DNA"/>
</dbReference>
<gene>
    <name evidence="3" type="ORF">EQG61_13560</name>
</gene>
<reference evidence="4" key="1">
    <citation type="submission" date="2019-01" db="EMBL/GenBank/DDBJ databases">
        <title>Cytophagaceae bacterium strain CAR-16.</title>
        <authorList>
            <person name="Chen W.-M."/>
        </authorList>
    </citation>
    <scope>NUCLEOTIDE SEQUENCE [LARGE SCALE GENOMIC DNA]</scope>
    <source>
        <strain evidence="4">WWJ-16</strain>
    </source>
</reference>
<protein>
    <submittedName>
        <fullName evidence="3">DUF3592 domain-containing protein</fullName>
    </submittedName>
</protein>
<feature type="domain" description="DUF3592" evidence="2">
    <location>
        <begin position="42"/>
        <end position="125"/>
    </location>
</feature>
<sequence>MGEIQIMNFVLIIFIISFVVWIFFVFKTIYFYSVTIKKWRTTQAKVIEYELKWFRSKTDSDNEGWKENIKYNYTVNSIEYENNCVTKNFEIITPFKNFAKKYNFNENQKIEIAYDPENPKNSIIDMKLNPLTVIVPLAFYILTYLFLFNNNAA</sequence>
<keyword evidence="1" id="KW-1133">Transmembrane helix</keyword>
<organism evidence="3 4">
    <name type="scientific">Flavobacterium stagni</name>
    <dbReference type="NCBI Taxonomy" id="2506421"/>
    <lineage>
        <taxon>Bacteria</taxon>
        <taxon>Pseudomonadati</taxon>
        <taxon>Bacteroidota</taxon>
        <taxon>Flavobacteriia</taxon>
        <taxon>Flavobacteriales</taxon>
        <taxon>Flavobacteriaceae</taxon>
        <taxon>Flavobacterium</taxon>
    </lineage>
</organism>
<accession>A0A4Q1K1Q2</accession>
<dbReference type="Pfam" id="PF12158">
    <property type="entry name" value="DUF3592"/>
    <property type="match status" value="1"/>
</dbReference>
<feature type="transmembrane region" description="Helical" evidence="1">
    <location>
        <begin position="128"/>
        <end position="147"/>
    </location>
</feature>
<dbReference type="AlphaFoldDB" id="A0A4Q1K1Q2"/>
<name>A0A4Q1K1Q2_9FLAO</name>
<keyword evidence="1" id="KW-0472">Membrane</keyword>
<keyword evidence="4" id="KW-1185">Reference proteome</keyword>